<keyword evidence="3" id="KW-1185">Reference proteome</keyword>
<dbReference type="AlphaFoldDB" id="A0A453IJP6"/>
<evidence type="ECO:0000313" key="2">
    <source>
        <dbReference type="EnsemblPlants" id="AET4Gv20587800.1"/>
    </source>
</evidence>
<evidence type="ECO:0000313" key="3">
    <source>
        <dbReference type="Proteomes" id="UP000015105"/>
    </source>
</evidence>
<accession>A0A453IJP6</accession>
<name>A0A453IJP6_AEGTS</name>
<protein>
    <submittedName>
        <fullName evidence="2">Uncharacterized protein</fullName>
    </submittedName>
</protein>
<sequence>RAHSVPHSRPPFSIARASNALFNHPLPPSPPFRSQSRLQSLRPPSPPPLPQTQNPSARIPPTPGSPVTTTHGVHVPGDARGGRAQALHAPAVQHQA</sequence>
<organism evidence="2 3">
    <name type="scientific">Aegilops tauschii subsp. strangulata</name>
    <name type="common">Goatgrass</name>
    <dbReference type="NCBI Taxonomy" id="200361"/>
    <lineage>
        <taxon>Eukaryota</taxon>
        <taxon>Viridiplantae</taxon>
        <taxon>Streptophyta</taxon>
        <taxon>Embryophyta</taxon>
        <taxon>Tracheophyta</taxon>
        <taxon>Spermatophyta</taxon>
        <taxon>Magnoliopsida</taxon>
        <taxon>Liliopsida</taxon>
        <taxon>Poales</taxon>
        <taxon>Poaceae</taxon>
        <taxon>BOP clade</taxon>
        <taxon>Pooideae</taxon>
        <taxon>Triticodae</taxon>
        <taxon>Triticeae</taxon>
        <taxon>Triticinae</taxon>
        <taxon>Aegilops</taxon>
    </lineage>
</organism>
<feature type="region of interest" description="Disordered" evidence="1">
    <location>
        <begin position="1"/>
        <end position="96"/>
    </location>
</feature>
<reference evidence="2" key="3">
    <citation type="journal article" date="2017" name="Nature">
        <title>Genome sequence of the progenitor of the wheat D genome Aegilops tauschii.</title>
        <authorList>
            <person name="Luo M.C."/>
            <person name="Gu Y.Q."/>
            <person name="Puiu D."/>
            <person name="Wang H."/>
            <person name="Twardziok S.O."/>
            <person name="Deal K.R."/>
            <person name="Huo N."/>
            <person name="Zhu T."/>
            <person name="Wang L."/>
            <person name="Wang Y."/>
            <person name="McGuire P.E."/>
            <person name="Liu S."/>
            <person name="Long H."/>
            <person name="Ramasamy R.K."/>
            <person name="Rodriguez J.C."/>
            <person name="Van S.L."/>
            <person name="Yuan L."/>
            <person name="Wang Z."/>
            <person name="Xia Z."/>
            <person name="Xiao L."/>
            <person name="Anderson O.D."/>
            <person name="Ouyang S."/>
            <person name="Liang Y."/>
            <person name="Zimin A.V."/>
            <person name="Pertea G."/>
            <person name="Qi P."/>
            <person name="Bennetzen J.L."/>
            <person name="Dai X."/>
            <person name="Dawson M.W."/>
            <person name="Muller H.G."/>
            <person name="Kugler K."/>
            <person name="Rivarola-Duarte L."/>
            <person name="Spannagl M."/>
            <person name="Mayer K.F.X."/>
            <person name="Lu F.H."/>
            <person name="Bevan M.W."/>
            <person name="Leroy P."/>
            <person name="Li P."/>
            <person name="You F.M."/>
            <person name="Sun Q."/>
            <person name="Liu Z."/>
            <person name="Lyons E."/>
            <person name="Wicker T."/>
            <person name="Salzberg S.L."/>
            <person name="Devos K.M."/>
            <person name="Dvorak J."/>
        </authorList>
    </citation>
    <scope>NUCLEOTIDE SEQUENCE [LARGE SCALE GENOMIC DNA]</scope>
    <source>
        <strain evidence="2">cv. AL8/78</strain>
    </source>
</reference>
<feature type="compositionally biased region" description="Low complexity" evidence="1">
    <location>
        <begin position="33"/>
        <end position="42"/>
    </location>
</feature>
<reference evidence="3" key="1">
    <citation type="journal article" date="2014" name="Science">
        <title>Ancient hybridizations among the ancestral genomes of bread wheat.</title>
        <authorList>
            <consortium name="International Wheat Genome Sequencing Consortium,"/>
            <person name="Marcussen T."/>
            <person name="Sandve S.R."/>
            <person name="Heier L."/>
            <person name="Spannagl M."/>
            <person name="Pfeifer M."/>
            <person name="Jakobsen K.S."/>
            <person name="Wulff B.B."/>
            <person name="Steuernagel B."/>
            <person name="Mayer K.F."/>
            <person name="Olsen O.A."/>
        </authorList>
    </citation>
    <scope>NUCLEOTIDE SEQUENCE [LARGE SCALE GENOMIC DNA]</scope>
    <source>
        <strain evidence="3">cv. AL8/78</strain>
    </source>
</reference>
<evidence type="ECO:0000256" key="1">
    <source>
        <dbReference type="SAM" id="MobiDB-lite"/>
    </source>
</evidence>
<dbReference type="Gramene" id="AET4Gv20587800.1">
    <property type="protein sequence ID" value="AET4Gv20587800.1"/>
    <property type="gene ID" value="AET4Gv20587800"/>
</dbReference>
<proteinExistence type="predicted"/>
<dbReference type="Proteomes" id="UP000015105">
    <property type="component" value="Chromosome 4D"/>
</dbReference>
<reference evidence="2" key="5">
    <citation type="journal article" date="2021" name="G3 (Bethesda)">
        <title>Aegilops tauschii genome assembly Aet v5.0 features greater sequence contiguity and improved annotation.</title>
        <authorList>
            <person name="Wang L."/>
            <person name="Zhu T."/>
            <person name="Rodriguez J.C."/>
            <person name="Deal K.R."/>
            <person name="Dubcovsky J."/>
            <person name="McGuire P.E."/>
            <person name="Lux T."/>
            <person name="Spannagl M."/>
            <person name="Mayer K.F.X."/>
            <person name="Baldrich P."/>
            <person name="Meyers B.C."/>
            <person name="Huo N."/>
            <person name="Gu Y.Q."/>
            <person name="Zhou H."/>
            <person name="Devos K.M."/>
            <person name="Bennetzen J.L."/>
            <person name="Unver T."/>
            <person name="Budak H."/>
            <person name="Gulick P.J."/>
            <person name="Galiba G."/>
            <person name="Kalapos B."/>
            <person name="Nelson D.R."/>
            <person name="Li P."/>
            <person name="You F.M."/>
            <person name="Luo M.C."/>
            <person name="Dvorak J."/>
        </authorList>
    </citation>
    <scope>NUCLEOTIDE SEQUENCE [LARGE SCALE GENOMIC DNA]</scope>
    <source>
        <strain evidence="2">cv. AL8/78</strain>
    </source>
</reference>
<reference evidence="3" key="2">
    <citation type="journal article" date="2017" name="Nat. Plants">
        <title>The Aegilops tauschii genome reveals multiple impacts of transposons.</title>
        <authorList>
            <person name="Zhao G."/>
            <person name="Zou C."/>
            <person name="Li K."/>
            <person name="Wang K."/>
            <person name="Li T."/>
            <person name="Gao L."/>
            <person name="Zhang X."/>
            <person name="Wang H."/>
            <person name="Yang Z."/>
            <person name="Liu X."/>
            <person name="Jiang W."/>
            <person name="Mao L."/>
            <person name="Kong X."/>
            <person name="Jiao Y."/>
            <person name="Jia J."/>
        </authorList>
    </citation>
    <scope>NUCLEOTIDE SEQUENCE [LARGE SCALE GENOMIC DNA]</scope>
    <source>
        <strain evidence="3">cv. AL8/78</strain>
    </source>
</reference>
<reference evidence="2" key="4">
    <citation type="submission" date="2019-03" db="UniProtKB">
        <authorList>
            <consortium name="EnsemblPlants"/>
        </authorList>
    </citation>
    <scope>IDENTIFICATION</scope>
</reference>
<dbReference type="EnsemblPlants" id="AET4Gv20587800.1">
    <property type="protein sequence ID" value="AET4Gv20587800.1"/>
    <property type="gene ID" value="AET4Gv20587800"/>
</dbReference>